<accession>A0A4R1KD31</accession>
<evidence type="ECO:0000313" key="2">
    <source>
        <dbReference type="EMBL" id="TCK62486.1"/>
    </source>
</evidence>
<keyword evidence="3" id="KW-1185">Reference proteome</keyword>
<dbReference type="InterPro" id="IPR050908">
    <property type="entry name" value="SmbC-like"/>
</dbReference>
<dbReference type="AlphaFoldDB" id="A0A4R1KD31"/>
<gene>
    <name evidence="2" type="ORF">C8D98_1015</name>
</gene>
<comment type="caution">
    <text evidence="2">The sequence shown here is derived from an EMBL/GenBank/DDBJ whole genome shotgun (WGS) entry which is preliminary data.</text>
</comment>
<dbReference type="Proteomes" id="UP000294614">
    <property type="component" value="Unassembled WGS sequence"/>
</dbReference>
<dbReference type="PANTHER" id="PTHR40055">
    <property type="entry name" value="TRANSCRIPTIONAL REGULATOR YGIV-RELATED"/>
    <property type="match status" value="1"/>
</dbReference>
<evidence type="ECO:0000259" key="1">
    <source>
        <dbReference type="SMART" id="SM00871"/>
    </source>
</evidence>
<dbReference type="InterPro" id="IPR029442">
    <property type="entry name" value="GyrI-like"/>
</dbReference>
<dbReference type="PANTHER" id="PTHR40055:SF1">
    <property type="entry name" value="TRANSCRIPTIONAL REGULATOR YGIV-RELATED"/>
    <property type="match status" value="1"/>
</dbReference>
<dbReference type="SMART" id="SM00871">
    <property type="entry name" value="AraC_E_bind"/>
    <property type="match status" value="1"/>
</dbReference>
<protein>
    <submittedName>
        <fullName evidence="2">DNA gyrase inhibitor GyrI</fullName>
    </submittedName>
</protein>
<evidence type="ECO:0000313" key="3">
    <source>
        <dbReference type="Proteomes" id="UP000294614"/>
    </source>
</evidence>
<organism evidence="2 3">
    <name type="scientific">Seleniivibrio woodruffii</name>
    <dbReference type="NCBI Taxonomy" id="1078050"/>
    <lineage>
        <taxon>Bacteria</taxon>
        <taxon>Pseudomonadati</taxon>
        <taxon>Deferribacterota</taxon>
        <taxon>Deferribacteres</taxon>
        <taxon>Deferribacterales</taxon>
        <taxon>Geovibrionaceae</taxon>
        <taxon>Seleniivibrio</taxon>
    </lineage>
</organism>
<feature type="domain" description="AraC effector-binding" evidence="1">
    <location>
        <begin position="1"/>
        <end position="152"/>
    </location>
</feature>
<name>A0A4R1KD31_9BACT</name>
<dbReference type="InterPro" id="IPR011256">
    <property type="entry name" value="Reg_factor_effector_dom_sf"/>
</dbReference>
<dbReference type="SUPFAM" id="SSF55136">
    <property type="entry name" value="Probable bacterial effector-binding domain"/>
    <property type="match status" value="1"/>
</dbReference>
<dbReference type="InterPro" id="IPR010499">
    <property type="entry name" value="AraC_E-bd"/>
</dbReference>
<proteinExistence type="predicted"/>
<reference evidence="2 3" key="1">
    <citation type="submission" date="2019-03" db="EMBL/GenBank/DDBJ databases">
        <title>Genomic Encyclopedia of Type Strains, Phase IV (KMG-IV): sequencing the most valuable type-strain genomes for metagenomic binning, comparative biology and taxonomic classification.</title>
        <authorList>
            <person name="Goeker M."/>
        </authorList>
    </citation>
    <scope>NUCLEOTIDE SEQUENCE [LARGE SCALE GENOMIC DNA]</scope>
    <source>
        <strain evidence="2 3">DSM 24984</strain>
    </source>
</reference>
<dbReference type="Pfam" id="PF06445">
    <property type="entry name" value="GyrI-like"/>
    <property type="match status" value="1"/>
</dbReference>
<dbReference type="EMBL" id="SMGG01000003">
    <property type="protein sequence ID" value="TCK62486.1"/>
    <property type="molecule type" value="Genomic_DNA"/>
</dbReference>
<sequence>MEVTVQKFEDIRTASVRHVGTYDQCTPAWMTLMMNPAVMPLVNDKALFIGVCHDDPSKTDQCRYDACVSCPDDFQAAAPIAVTVIEGGDYAVYRHTGSYRGLEQVYHDLFEKWLPASGRSYKSGAPTVQIYRNLPINTAEENLITDVLIPLA</sequence>
<dbReference type="Gene3D" id="3.20.80.10">
    <property type="entry name" value="Regulatory factor, effector binding domain"/>
    <property type="match status" value="1"/>
</dbReference>
<dbReference type="RefSeq" id="WP_165871192.1">
    <property type="nucleotide sequence ID" value="NZ_JAJUHT010000004.1"/>
</dbReference>